<dbReference type="PROSITE" id="PS50920">
    <property type="entry name" value="SOLCAR"/>
    <property type="match status" value="3"/>
</dbReference>
<comment type="subcellular location">
    <subcellularLocation>
        <location evidence="1">Mitochondrion inner membrane</location>
        <topology evidence="1">Multi-pass membrane protein</topology>
    </subcellularLocation>
</comment>
<feature type="compositionally biased region" description="Polar residues" evidence="11">
    <location>
        <begin position="663"/>
        <end position="674"/>
    </location>
</feature>
<keyword evidence="3" id="KW-0813">Transport</keyword>
<evidence type="ECO:0000256" key="9">
    <source>
        <dbReference type="ARBA" id="ARBA00023136"/>
    </source>
</evidence>
<evidence type="ECO:0000256" key="11">
    <source>
        <dbReference type="SAM" id="MobiDB-lite"/>
    </source>
</evidence>
<keyword evidence="6" id="KW-0999">Mitochondrion inner membrane</keyword>
<comment type="similarity">
    <text evidence="2">Belongs to the mitochondrial carrier (TC 2.A.29) family.</text>
</comment>
<feature type="region of interest" description="Disordered" evidence="11">
    <location>
        <begin position="645"/>
        <end position="674"/>
    </location>
</feature>
<evidence type="ECO:0000313" key="13">
    <source>
        <dbReference type="Proteomes" id="UP000298663"/>
    </source>
</evidence>
<keyword evidence="13" id="KW-1185">Reference proteome</keyword>
<evidence type="ECO:0000256" key="7">
    <source>
        <dbReference type="ARBA" id="ARBA00022989"/>
    </source>
</evidence>
<reference evidence="12 13" key="2">
    <citation type="journal article" date="2019" name="G3 (Bethesda)">
        <title>Hybrid Assembly of the Genome of the Entomopathogenic Nematode Steinernema carpocapsae Identifies the X-Chromosome.</title>
        <authorList>
            <person name="Serra L."/>
            <person name="Macchietto M."/>
            <person name="Macias-Munoz A."/>
            <person name="McGill C.J."/>
            <person name="Rodriguez I.M."/>
            <person name="Rodriguez B."/>
            <person name="Murad R."/>
            <person name="Mortazavi A."/>
        </authorList>
    </citation>
    <scope>NUCLEOTIDE SEQUENCE [LARGE SCALE GENOMIC DNA]</scope>
    <source>
        <strain evidence="12 13">ALL</strain>
    </source>
</reference>
<dbReference type="PANTHER" id="PTHR45671:SF1">
    <property type="entry name" value="PHOSPHATE CARRIER PROTEIN, MITOCHONDRIAL"/>
    <property type="match status" value="1"/>
</dbReference>
<dbReference type="Proteomes" id="UP000298663">
    <property type="component" value="Unassembled WGS sequence"/>
</dbReference>
<dbReference type="GO" id="GO:0005315">
    <property type="term" value="F:phosphate transmembrane transporter activity"/>
    <property type="evidence" value="ECO:0007669"/>
    <property type="project" value="InterPro"/>
</dbReference>
<dbReference type="STRING" id="34508.A0A4U5MMQ4"/>
<sequence length="674" mass="73268">MDPPKIDTTTTTTIVPTTTATTTTTTPCAKQGYNIIFGLEHGDTPGNHATIVEHVNKFTKKIDDNVDVLNAFGARISSMNAKSVPIDKFLLQKDFIKDFKNLLKNPDEELDKPGAEDAYKLTGGRPELYYPTKDVKSKGAGPSKVQVKAALGIAAEDVLTISDRGSCVTGWSLYSPYSAPSIRRCKVMSSFCEALSSPGFSRFRASEVDASGASFQPPPLTQIGRSQLPLDPMEIVDSLLLFAHESGANVVRQADCSADSTVVHVTRCVRENGKLKCTQEPEKSSKEAEKKDIPGFASVMHEVKVQEEEPGQKKTLLTVPVVAEYARKANIQSPCYGSLTCSKKTTSSSSKKPSDEVPFGSFKYMCVCGLAGSLCCGVTHLAIVPLDLIKCRIQVDTAKYPNIATAAKVTIREEGLRTMVKGWAPTAIGYGLQGFGKFGFYEVYKKFYGDILGAENAYTYRTWIYLAAASSAEAVADTMLAPFEAVKVRMQTVPGAPSTMRKVYPMILRQEGISGLYKGLGPLWMRQIPYTASKFVCFERAVEFLYKNVVPKKRDDCTKREQLMVTSAAAVFAGIVCVICSHPPDVIVSKLYKEPNATIGSVVKDLGVTGMWKGLYARILMIGSIAAAQLFIVDSVKVAFKLERPPPPEMPASLAQKMASLKNRGSNNKATSKS</sequence>
<dbReference type="Pfam" id="PF00153">
    <property type="entry name" value="Mito_carr"/>
    <property type="match status" value="3"/>
</dbReference>
<evidence type="ECO:0000256" key="3">
    <source>
        <dbReference type="ARBA" id="ARBA00022448"/>
    </source>
</evidence>
<dbReference type="FunFam" id="1.50.40.10:FF:000046">
    <property type="entry name" value="Phosphate carrier protein, mitochondrial"/>
    <property type="match status" value="1"/>
</dbReference>
<reference evidence="12 13" key="1">
    <citation type="journal article" date="2015" name="Genome Biol.">
        <title>Comparative genomics of Steinernema reveals deeply conserved gene regulatory networks.</title>
        <authorList>
            <person name="Dillman A.R."/>
            <person name="Macchietto M."/>
            <person name="Porter C.F."/>
            <person name="Rogers A."/>
            <person name="Williams B."/>
            <person name="Antoshechkin I."/>
            <person name="Lee M.M."/>
            <person name="Goodwin Z."/>
            <person name="Lu X."/>
            <person name="Lewis E.E."/>
            <person name="Goodrich-Blair H."/>
            <person name="Stock S.P."/>
            <person name="Adams B.J."/>
            <person name="Sternberg P.W."/>
            <person name="Mortazavi A."/>
        </authorList>
    </citation>
    <scope>NUCLEOTIDE SEQUENCE [LARGE SCALE GENOMIC DNA]</scope>
    <source>
        <strain evidence="12 13">ALL</strain>
    </source>
</reference>
<dbReference type="InterPro" id="IPR044677">
    <property type="entry name" value="SLC25A3/Pic2/Mir1-like"/>
</dbReference>
<feature type="repeat" description="Solcar" evidence="10">
    <location>
        <begin position="460"/>
        <end position="544"/>
    </location>
</feature>
<keyword evidence="8" id="KW-0496">Mitochondrion</keyword>
<evidence type="ECO:0000313" key="12">
    <source>
        <dbReference type="EMBL" id="TKR70642.1"/>
    </source>
</evidence>
<evidence type="ECO:0008006" key="14">
    <source>
        <dbReference type="Google" id="ProtNLM"/>
    </source>
</evidence>
<dbReference type="GO" id="GO:1990547">
    <property type="term" value="P:mitochondrial phosphate ion transmembrane transport"/>
    <property type="evidence" value="ECO:0007669"/>
    <property type="project" value="InterPro"/>
</dbReference>
<evidence type="ECO:0000256" key="4">
    <source>
        <dbReference type="ARBA" id="ARBA00022692"/>
    </source>
</evidence>
<keyword evidence="7" id="KW-1133">Transmembrane helix</keyword>
<dbReference type="Gene3D" id="1.50.40.10">
    <property type="entry name" value="Mitochondrial carrier domain"/>
    <property type="match status" value="1"/>
</dbReference>
<organism evidence="12 13">
    <name type="scientific">Steinernema carpocapsae</name>
    <name type="common">Entomopathogenic nematode</name>
    <dbReference type="NCBI Taxonomy" id="34508"/>
    <lineage>
        <taxon>Eukaryota</taxon>
        <taxon>Metazoa</taxon>
        <taxon>Ecdysozoa</taxon>
        <taxon>Nematoda</taxon>
        <taxon>Chromadorea</taxon>
        <taxon>Rhabditida</taxon>
        <taxon>Tylenchina</taxon>
        <taxon>Panagrolaimomorpha</taxon>
        <taxon>Strongyloidoidea</taxon>
        <taxon>Steinernematidae</taxon>
        <taxon>Steinernema</taxon>
    </lineage>
</organism>
<protein>
    <recommendedName>
        <fullName evidence="14">Phosphate carrier protein, mitochondrial</fullName>
    </recommendedName>
</protein>
<keyword evidence="5" id="KW-0677">Repeat</keyword>
<evidence type="ECO:0000256" key="6">
    <source>
        <dbReference type="ARBA" id="ARBA00022792"/>
    </source>
</evidence>
<dbReference type="SUPFAM" id="SSF103506">
    <property type="entry name" value="Mitochondrial carrier"/>
    <property type="match status" value="1"/>
</dbReference>
<keyword evidence="4 10" id="KW-0812">Transmembrane</keyword>
<feature type="repeat" description="Solcar" evidence="10">
    <location>
        <begin position="561"/>
        <end position="639"/>
    </location>
</feature>
<evidence type="ECO:0000256" key="10">
    <source>
        <dbReference type="PROSITE-ProRule" id="PRU00282"/>
    </source>
</evidence>
<dbReference type="InterPro" id="IPR018108">
    <property type="entry name" value="MCP_transmembrane"/>
</dbReference>
<dbReference type="PANTHER" id="PTHR45671">
    <property type="entry name" value="SOLUTE CARRIER FAMILY 25 (MITOCHONDRIAL CARRIER PHOSPHATE CARRIER), MEMBER 3, LIKE-RELATED-RELATED"/>
    <property type="match status" value="1"/>
</dbReference>
<evidence type="ECO:0000256" key="2">
    <source>
        <dbReference type="ARBA" id="ARBA00006375"/>
    </source>
</evidence>
<evidence type="ECO:0000256" key="1">
    <source>
        <dbReference type="ARBA" id="ARBA00004448"/>
    </source>
</evidence>
<dbReference type="EMBL" id="AZBU02000007">
    <property type="protein sequence ID" value="TKR70642.1"/>
    <property type="molecule type" value="Genomic_DNA"/>
</dbReference>
<evidence type="ECO:0000256" key="8">
    <source>
        <dbReference type="ARBA" id="ARBA00023128"/>
    </source>
</evidence>
<gene>
    <name evidence="12" type="ORF">L596_022642</name>
</gene>
<dbReference type="GO" id="GO:0005743">
    <property type="term" value="C:mitochondrial inner membrane"/>
    <property type="evidence" value="ECO:0007669"/>
    <property type="project" value="UniProtKB-SubCell"/>
</dbReference>
<proteinExistence type="inferred from homology"/>
<dbReference type="OrthoDB" id="427452at2759"/>
<comment type="caution">
    <text evidence="12">The sequence shown here is derived from an EMBL/GenBank/DDBJ whole genome shotgun (WGS) entry which is preliminary data.</text>
</comment>
<evidence type="ECO:0000256" key="5">
    <source>
        <dbReference type="ARBA" id="ARBA00022737"/>
    </source>
</evidence>
<dbReference type="InterPro" id="IPR023395">
    <property type="entry name" value="MCP_dom_sf"/>
</dbReference>
<accession>A0A4U5MMQ4</accession>
<keyword evidence="9 10" id="KW-0472">Membrane</keyword>
<dbReference type="AlphaFoldDB" id="A0A4U5MMQ4"/>
<feature type="repeat" description="Solcar" evidence="10">
    <location>
        <begin position="363"/>
        <end position="447"/>
    </location>
</feature>
<name>A0A4U5MMQ4_STECR</name>